<evidence type="ECO:0000313" key="2">
    <source>
        <dbReference type="Proteomes" id="UP000187181"/>
    </source>
</evidence>
<dbReference type="AlphaFoldDB" id="A0A1R3XLS3"/>
<accession>A0A1R3XLS3</accession>
<name>A0A1R3XLS3_9BACT</name>
<dbReference type="Proteomes" id="UP000187181">
    <property type="component" value="Unassembled WGS sequence"/>
</dbReference>
<organism evidence="1 2">
    <name type="scientific">Pontibacter indicus</name>
    <dbReference type="NCBI Taxonomy" id="1317125"/>
    <lineage>
        <taxon>Bacteria</taxon>
        <taxon>Pseudomonadati</taxon>
        <taxon>Bacteroidota</taxon>
        <taxon>Cytophagia</taxon>
        <taxon>Cytophagales</taxon>
        <taxon>Hymenobacteraceae</taxon>
        <taxon>Pontibacter</taxon>
    </lineage>
</organism>
<keyword evidence="2" id="KW-1185">Reference proteome</keyword>
<proteinExistence type="predicted"/>
<dbReference type="EMBL" id="FTPP01000002">
    <property type="protein sequence ID" value="SIT92317.1"/>
    <property type="molecule type" value="Genomic_DNA"/>
</dbReference>
<dbReference type="STRING" id="1317125.SAMN05444128_2802"/>
<gene>
    <name evidence="1" type="ORF">SAMN05444128_2802</name>
</gene>
<protein>
    <submittedName>
        <fullName evidence="1">Uncharacterized protein</fullName>
    </submittedName>
</protein>
<reference evidence="2" key="1">
    <citation type="submission" date="2017-01" db="EMBL/GenBank/DDBJ databases">
        <authorList>
            <person name="Varghese N."/>
            <person name="Submissions S."/>
        </authorList>
    </citation>
    <scope>NUCLEOTIDE SEQUENCE [LARGE SCALE GENOMIC DNA]</scope>
    <source>
        <strain evidence="2">LP100</strain>
    </source>
</reference>
<dbReference type="RefSeq" id="WP_076669714.1">
    <property type="nucleotide sequence ID" value="NZ_FTPP01000002.1"/>
</dbReference>
<sequence>MTYSPALIESVARQLQRVFESEHQLPSQENDLLRQVARMVLYLLRHNLGQLLNILYRIDVEERKVKQAMLAASEEEVADNIARLVVERELLKAQIRFRYSQN</sequence>
<evidence type="ECO:0000313" key="1">
    <source>
        <dbReference type="EMBL" id="SIT92317.1"/>
    </source>
</evidence>